<dbReference type="Proteomes" id="UP000198620">
    <property type="component" value="Unassembled WGS sequence"/>
</dbReference>
<evidence type="ECO:0008006" key="4">
    <source>
        <dbReference type="Google" id="ProtNLM"/>
    </source>
</evidence>
<name>A0A1H7K469_9PROT</name>
<organism evidence="2 3">
    <name type="scientific">Nitrosovibrio tenuis</name>
    <dbReference type="NCBI Taxonomy" id="1233"/>
    <lineage>
        <taxon>Bacteria</taxon>
        <taxon>Pseudomonadati</taxon>
        <taxon>Pseudomonadota</taxon>
        <taxon>Betaproteobacteria</taxon>
        <taxon>Nitrosomonadales</taxon>
        <taxon>Nitrosomonadaceae</taxon>
        <taxon>Nitrosovibrio</taxon>
    </lineage>
</organism>
<evidence type="ECO:0000256" key="1">
    <source>
        <dbReference type="SAM" id="MobiDB-lite"/>
    </source>
</evidence>
<protein>
    <recommendedName>
        <fullName evidence="4">HNH endonuclease</fullName>
    </recommendedName>
</protein>
<evidence type="ECO:0000313" key="2">
    <source>
        <dbReference type="EMBL" id="SEK81306.1"/>
    </source>
</evidence>
<accession>A0A1H7K469</accession>
<sequence>MEYSEQLIQQVWEKARVNADVEMAQWREDECGAWIAREHYRDTSSNFGWLILNVSPGGPDILENLRPFNHRNSYDIANQNAQCHVTADRTDLPPFEHSPDYLRNRDV</sequence>
<dbReference type="AlphaFoldDB" id="A0A1H7K469"/>
<feature type="compositionally biased region" description="Basic and acidic residues" evidence="1">
    <location>
        <begin position="97"/>
        <end position="107"/>
    </location>
</feature>
<reference evidence="2 3" key="1">
    <citation type="submission" date="2016-10" db="EMBL/GenBank/DDBJ databases">
        <authorList>
            <person name="de Groot N.N."/>
        </authorList>
    </citation>
    <scope>NUCLEOTIDE SEQUENCE [LARGE SCALE GENOMIC DNA]</scope>
    <source>
        <strain evidence="2 3">Nv1</strain>
    </source>
</reference>
<feature type="region of interest" description="Disordered" evidence="1">
    <location>
        <begin position="88"/>
        <end position="107"/>
    </location>
</feature>
<keyword evidence="3" id="KW-1185">Reference proteome</keyword>
<dbReference type="OrthoDB" id="9802901at2"/>
<proteinExistence type="predicted"/>
<gene>
    <name evidence="2" type="ORF">SAMN05216387_10393</name>
</gene>
<dbReference type="EMBL" id="FOBH01000003">
    <property type="protein sequence ID" value="SEK81306.1"/>
    <property type="molecule type" value="Genomic_DNA"/>
</dbReference>
<evidence type="ECO:0000313" key="3">
    <source>
        <dbReference type="Proteomes" id="UP000198620"/>
    </source>
</evidence>
<dbReference type="STRING" id="1233.SAMN05216387_10393"/>